<feature type="domain" description="Protein kinase" evidence="6">
    <location>
        <begin position="90"/>
        <end position="349"/>
    </location>
</feature>
<keyword evidence="4" id="KW-0067">ATP-binding</keyword>
<keyword evidence="5" id="KW-0472">Membrane</keyword>
<gene>
    <name evidence="7" type="ORF">MNBD_GAMMA03-890</name>
</gene>
<evidence type="ECO:0000256" key="3">
    <source>
        <dbReference type="ARBA" id="ARBA00022777"/>
    </source>
</evidence>
<dbReference type="InterPro" id="IPR011009">
    <property type="entry name" value="Kinase-like_dom_sf"/>
</dbReference>
<dbReference type="CDD" id="cd14014">
    <property type="entry name" value="STKc_PknB_like"/>
    <property type="match status" value="1"/>
</dbReference>
<dbReference type="Gene3D" id="3.30.200.20">
    <property type="entry name" value="Phosphorylase Kinase, domain 1"/>
    <property type="match status" value="1"/>
</dbReference>
<keyword evidence="2" id="KW-0547">Nucleotide-binding</keyword>
<dbReference type="SUPFAM" id="SSF48452">
    <property type="entry name" value="TPR-like"/>
    <property type="match status" value="2"/>
</dbReference>
<evidence type="ECO:0000256" key="4">
    <source>
        <dbReference type="ARBA" id="ARBA00022840"/>
    </source>
</evidence>
<dbReference type="SUPFAM" id="SSF56112">
    <property type="entry name" value="Protein kinase-like (PK-like)"/>
    <property type="match status" value="1"/>
</dbReference>
<evidence type="ECO:0000259" key="6">
    <source>
        <dbReference type="PROSITE" id="PS50011"/>
    </source>
</evidence>
<sequence length="933" mass="105675">MKHKPNASGSDKEWKQAINICVNIEGLDHDEALSYVSSLTLNNSVRSKVSSILSRMNEERSILDSGGLTTVINKINAINPDIVGKTIDSYKIIKLLDKGGMSSVFLAENIQAGIKKPVALKVLSPYVFSDKSVELFKREQLILSKLEHPNIVSFHHSGKTDDGTNYLVMEYIDAAMSITDYCKNNSFNTKQIVQLVLKAAKVFAYSHSNLIIHRDIKPSNLLIDKRGTLKVIDFGIGQLTYRSGNTSTQVFTLDSASPEQILGKNVNIQTDVFSLGAILLQLLLGKEPLPKTTVANYNPQDDVKYINKLLKESELDTDLKNIIQTAMHIDTHQRYRDMTLFAKDLDNYLQYKPVAASSDSIFYRTQKILARNPLTSSLVAIVMVVFLLAMITINSHIAKRQQAENKNTSSLAIIDALFEQADPFKTGKNSQELVKTLERIEQDKQDVLTSDKEFSYHFYEKMTVVYNQNGHYNKALTAKRKQINTLKAYAKPDNLLLFEKQSEELSLLHATGDYAQTINKAKALLKELANNPQLDPVLTLKTYNTLSKCYIALNKLNDAMNAEKQALQYMDDLPEINPGFKADMLGGMAISQFLNNNQAMSDELFDRTISLNRSLPNRKKQLIANLRNYAAANVNYGDFNKAEKLFLESINTIKSIDAEHPNLASVYLRYSSLLAKTNRLNQAKEVLQTAVDILLNTGDDVDLFMAYQYLANMTLRENKLKATFANILLANKFMQRQYSLDTAKMIGKFNLGLWALMIEPYQDYAKEVISFLDKTNYINSKNSKEYEIYQVQKALLENVAIYNKQKISLLSQFLYSDELDTDNKKIAWLQKEIKLANESTKNYPLLVKAFLNLWLLEFNADITVYNTYCQNSTGWINAQQLALKVDLIKQCIYIAKKNIYGIPAVFISILADLERQTNKNKLAAKEFVEELTN</sequence>
<keyword evidence="5" id="KW-0812">Transmembrane</keyword>
<organism evidence="7">
    <name type="scientific">hydrothermal vent metagenome</name>
    <dbReference type="NCBI Taxonomy" id="652676"/>
    <lineage>
        <taxon>unclassified sequences</taxon>
        <taxon>metagenomes</taxon>
        <taxon>ecological metagenomes</taxon>
    </lineage>
</organism>
<dbReference type="InterPro" id="IPR008271">
    <property type="entry name" value="Ser/Thr_kinase_AS"/>
</dbReference>
<keyword evidence="5" id="KW-1133">Transmembrane helix</keyword>
<dbReference type="Gene3D" id="1.25.40.10">
    <property type="entry name" value="Tetratricopeptide repeat domain"/>
    <property type="match status" value="1"/>
</dbReference>
<dbReference type="AlphaFoldDB" id="A0A3B0WIW8"/>
<reference evidence="7" key="1">
    <citation type="submission" date="2018-06" db="EMBL/GenBank/DDBJ databases">
        <authorList>
            <person name="Zhirakovskaya E."/>
        </authorList>
    </citation>
    <scope>NUCLEOTIDE SEQUENCE</scope>
</reference>
<feature type="transmembrane region" description="Helical" evidence="5">
    <location>
        <begin position="374"/>
        <end position="393"/>
    </location>
</feature>
<protein>
    <recommendedName>
        <fullName evidence="6">Protein kinase domain-containing protein</fullName>
    </recommendedName>
</protein>
<keyword evidence="1" id="KW-0808">Transferase</keyword>
<dbReference type="Pfam" id="PF00069">
    <property type="entry name" value="Pkinase"/>
    <property type="match status" value="1"/>
</dbReference>
<dbReference type="PANTHER" id="PTHR43289">
    <property type="entry name" value="MITOGEN-ACTIVATED PROTEIN KINASE KINASE KINASE 20-RELATED"/>
    <property type="match status" value="1"/>
</dbReference>
<accession>A0A3B0WIW8</accession>
<dbReference type="GO" id="GO:0005524">
    <property type="term" value="F:ATP binding"/>
    <property type="evidence" value="ECO:0007669"/>
    <property type="project" value="UniProtKB-KW"/>
</dbReference>
<evidence type="ECO:0000313" key="7">
    <source>
        <dbReference type="EMBL" id="VAW44426.1"/>
    </source>
</evidence>
<evidence type="ECO:0000256" key="5">
    <source>
        <dbReference type="SAM" id="Phobius"/>
    </source>
</evidence>
<dbReference type="SMART" id="SM00220">
    <property type="entry name" value="S_TKc"/>
    <property type="match status" value="1"/>
</dbReference>
<name>A0A3B0WIW8_9ZZZZ</name>
<dbReference type="GO" id="GO:0004674">
    <property type="term" value="F:protein serine/threonine kinase activity"/>
    <property type="evidence" value="ECO:0007669"/>
    <property type="project" value="TreeGrafter"/>
</dbReference>
<proteinExistence type="predicted"/>
<evidence type="ECO:0000256" key="1">
    <source>
        <dbReference type="ARBA" id="ARBA00022679"/>
    </source>
</evidence>
<keyword evidence="3" id="KW-0418">Kinase</keyword>
<dbReference type="PROSITE" id="PS00108">
    <property type="entry name" value="PROTEIN_KINASE_ST"/>
    <property type="match status" value="1"/>
</dbReference>
<dbReference type="EMBL" id="UOFC01000007">
    <property type="protein sequence ID" value="VAW44426.1"/>
    <property type="molecule type" value="Genomic_DNA"/>
</dbReference>
<dbReference type="InterPro" id="IPR011990">
    <property type="entry name" value="TPR-like_helical_dom_sf"/>
</dbReference>
<evidence type="ECO:0000256" key="2">
    <source>
        <dbReference type="ARBA" id="ARBA00022741"/>
    </source>
</evidence>
<dbReference type="PANTHER" id="PTHR43289:SF6">
    <property type="entry name" value="SERINE_THREONINE-PROTEIN KINASE NEKL-3"/>
    <property type="match status" value="1"/>
</dbReference>
<dbReference type="PROSITE" id="PS50011">
    <property type="entry name" value="PROTEIN_KINASE_DOM"/>
    <property type="match status" value="1"/>
</dbReference>
<dbReference type="Gene3D" id="1.10.510.10">
    <property type="entry name" value="Transferase(Phosphotransferase) domain 1"/>
    <property type="match status" value="1"/>
</dbReference>
<dbReference type="InterPro" id="IPR000719">
    <property type="entry name" value="Prot_kinase_dom"/>
</dbReference>